<accession>A0ACC0HCC5</accession>
<protein>
    <submittedName>
        <fullName evidence="1">Uncharacterized protein</fullName>
    </submittedName>
</protein>
<proteinExistence type="predicted"/>
<dbReference type="EMBL" id="CM045762">
    <property type="protein sequence ID" value="KAI8010756.1"/>
    <property type="molecule type" value="Genomic_DNA"/>
</dbReference>
<sequence>MQTQGFKAGFQSGLQDVKSPLMICSELSKTQCNELSSRKKLQKNRGRKRVVTKSSGKKLKEMKQGYLQLPKRYSHKGASSSKLGPKRALWKAAAVVASRSDSIASEVARSRSLLKEAQGTIQMGKLLGINYKGKEEEVLSKIMDLEANDRARRRGDVVPAD</sequence>
<name>A0ACC0HCC5_9ERIC</name>
<dbReference type="Proteomes" id="UP001060215">
    <property type="component" value="Chromosome 5"/>
</dbReference>
<comment type="caution">
    <text evidence="1">The sequence shown here is derived from an EMBL/GenBank/DDBJ whole genome shotgun (WGS) entry which is preliminary data.</text>
</comment>
<keyword evidence="2" id="KW-1185">Reference proteome</keyword>
<organism evidence="1 2">
    <name type="scientific">Camellia lanceoleosa</name>
    <dbReference type="NCBI Taxonomy" id="1840588"/>
    <lineage>
        <taxon>Eukaryota</taxon>
        <taxon>Viridiplantae</taxon>
        <taxon>Streptophyta</taxon>
        <taxon>Embryophyta</taxon>
        <taxon>Tracheophyta</taxon>
        <taxon>Spermatophyta</taxon>
        <taxon>Magnoliopsida</taxon>
        <taxon>eudicotyledons</taxon>
        <taxon>Gunneridae</taxon>
        <taxon>Pentapetalae</taxon>
        <taxon>asterids</taxon>
        <taxon>Ericales</taxon>
        <taxon>Theaceae</taxon>
        <taxon>Camellia</taxon>
    </lineage>
</organism>
<evidence type="ECO:0000313" key="1">
    <source>
        <dbReference type="EMBL" id="KAI8010756.1"/>
    </source>
</evidence>
<evidence type="ECO:0000313" key="2">
    <source>
        <dbReference type="Proteomes" id="UP001060215"/>
    </source>
</evidence>
<reference evidence="1 2" key="1">
    <citation type="journal article" date="2022" name="Plant J.">
        <title>Chromosome-level genome of Camellia lanceoleosa provides a valuable resource for understanding genome evolution and self-incompatibility.</title>
        <authorList>
            <person name="Gong W."/>
            <person name="Xiao S."/>
            <person name="Wang L."/>
            <person name="Liao Z."/>
            <person name="Chang Y."/>
            <person name="Mo W."/>
            <person name="Hu G."/>
            <person name="Li W."/>
            <person name="Zhao G."/>
            <person name="Zhu H."/>
            <person name="Hu X."/>
            <person name="Ji K."/>
            <person name="Xiang X."/>
            <person name="Song Q."/>
            <person name="Yuan D."/>
            <person name="Jin S."/>
            <person name="Zhang L."/>
        </authorList>
    </citation>
    <scope>NUCLEOTIDE SEQUENCE [LARGE SCALE GENOMIC DNA]</scope>
    <source>
        <strain evidence="1">SQ_2022a</strain>
    </source>
</reference>
<gene>
    <name evidence="1" type="ORF">LOK49_LG06G01014</name>
</gene>